<proteinExistence type="predicted"/>
<evidence type="ECO:0000313" key="1">
    <source>
        <dbReference type="EMBL" id="KAI4381213.1"/>
    </source>
</evidence>
<name>A0ACB9RUZ2_9MYRT</name>
<reference evidence="2" key="1">
    <citation type="journal article" date="2023" name="Front. Plant Sci.">
        <title>Chromosomal-level genome assembly of Melastoma candidum provides insights into trichome evolution.</title>
        <authorList>
            <person name="Zhong Y."/>
            <person name="Wu W."/>
            <person name="Sun C."/>
            <person name="Zou P."/>
            <person name="Liu Y."/>
            <person name="Dai S."/>
            <person name="Zhou R."/>
        </authorList>
    </citation>
    <scope>NUCLEOTIDE SEQUENCE [LARGE SCALE GENOMIC DNA]</scope>
</reference>
<keyword evidence="2" id="KW-1185">Reference proteome</keyword>
<dbReference type="Proteomes" id="UP001057402">
    <property type="component" value="Chromosome 3"/>
</dbReference>
<organism evidence="1 2">
    <name type="scientific">Melastoma candidum</name>
    <dbReference type="NCBI Taxonomy" id="119954"/>
    <lineage>
        <taxon>Eukaryota</taxon>
        <taxon>Viridiplantae</taxon>
        <taxon>Streptophyta</taxon>
        <taxon>Embryophyta</taxon>
        <taxon>Tracheophyta</taxon>
        <taxon>Spermatophyta</taxon>
        <taxon>Magnoliopsida</taxon>
        <taxon>eudicotyledons</taxon>
        <taxon>Gunneridae</taxon>
        <taxon>Pentapetalae</taxon>
        <taxon>rosids</taxon>
        <taxon>malvids</taxon>
        <taxon>Myrtales</taxon>
        <taxon>Melastomataceae</taxon>
        <taxon>Melastomatoideae</taxon>
        <taxon>Melastomateae</taxon>
        <taxon>Melastoma</taxon>
    </lineage>
</organism>
<protein>
    <submittedName>
        <fullName evidence="1">Uncharacterized protein</fullName>
    </submittedName>
</protein>
<evidence type="ECO:0000313" key="2">
    <source>
        <dbReference type="Proteomes" id="UP001057402"/>
    </source>
</evidence>
<accession>A0ACB9RUZ2</accession>
<gene>
    <name evidence="1" type="ORF">MLD38_007309</name>
</gene>
<comment type="caution">
    <text evidence="1">The sequence shown here is derived from an EMBL/GenBank/DDBJ whole genome shotgun (WGS) entry which is preliminary data.</text>
</comment>
<sequence length="340" mass="38747">MQSFGSQVWDCSLSLQALVASNLVTETGPVLKKGHEFLKLSQVNCNPSGDYKKMFRHISNGAWTFSDKDHGWQVSDCTKESLKCCLLFVMMSPEVVEEHIEAEEIYDAVNVILSLQNKNGGVSGWEPTGAGSWLEWLNPVEFLEDLVIEYEYVECTSSSIQALLCLKVYIRNTERRRYGNWGICFIYGTWFALVALTGVGKTYENCETVRQGVEFLLRAQNEDGGWGESYLSCPHQEARRDPTPLHKGAKILINGQLEDGDFPQQELMGVFMRNFMLHYSAYRNIFPIWALSECRRYVPLPSVHSTNLEIKWNSYKVRSSLLVIDATHSEKYIFSSCVIE</sequence>
<dbReference type="EMBL" id="CM042882">
    <property type="protein sequence ID" value="KAI4381213.1"/>
    <property type="molecule type" value="Genomic_DNA"/>
</dbReference>